<evidence type="ECO:0000313" key="9">
    <source>
        <dbReference type="EMBL" id="TCP20304.1"/>
    </source>
</evidence>
<feature type="transmembrane region" description="Helical" evidence="8">
    <location>
        <begin position="151"/>
        <end position="172"/>
    </location>
</feature>
<feature type="transmembrane region" description="Helical" evidence="8">
    <location>
        <begin position="192"/>
        <end position="211"/>
    </location>
</feature>
<dbReference type="PANTHER" id="PTHR34975:SF2">
    <property type="entry name" value="SPORE GERMINATION PROTEIN A2"/>
    <property type="match status" value="1"/>
</dbReference>
<dbReference type="NCBIfam" id="TIGR00912">
    <property type="entry name" value="2A0309"/>
    <property type="match status" value="1"/>
</dbReference>
<feature type="transmembrane region" description="Helical" evidence="8">
    <location>
        <begin position="42"/>
        <end position="62"/>
    </location>
</feature>
<feature type="transmembrane region" description="Helical" evidence="8">
    <location>
        <begin position="16"/>
        <end position="36"/>
    </location>
</feature>
<proteinExistence type="inferred from homology"/>
<feature type="transmembrane region" description="Helical" evidence="8">
    <location>
        <begin position="342"/>
        <end position="361"/>
    </location>
</feature>
<evidence type="ECO:0000256" key="3">
    <source>
        <dbReference type="ARBA" id="ARBA00022448"/>
    </source>
</evidence>
<dbReference type="Pfam" id="PF03845">
    <property type="entry name" value="Spore_permease"/>
    <property type="match status" value="1"/>
</dbReference>
<evidence type="ECO:0000256" key="6">
    <source>
        <dbReference type="ARBA" id="ARBA00022989"/>
    </source>
</evidence>
<dbReference type="Gene3D" id="1.20.1740.10">
    <property type="entry name" value="Amino acid/polyamine transporter I"/>
    <property type="match status" value="1"/>
</dbReference>
<feature type="transmembrane region" description="Helical" evidence="8">
    <location>
        <begin position="223"/>
        <end position="244"/>
    </location>
</feature>
<dbReference type="EMBL" id="SLXK01000053">
    <property type="protein sequence ID" value="TCP20304.1"/>
    <property type="molecule type" value="Genomic_DNA"/>
</dbReference>
<dbReference type="OrthoDB" id="2716906at2"/>
<sequence length="368" mass="41589">MKPFDYSDEKISQRELGFAIPSVVIGVSVLTAPRLLAQATKFADGWLCILFGGLIALLFTWLTAKLAARFPNQSFFEYSSMLVSKPVAFLVTLFLVFYLIIFTSYEIRYIATISKQYLFDRTPAEVIGFAFLLVVTYAVTGSRAALFRLNVLFLPIIIAVLFVVLLATIPLFDWKHLFPLFKTDLKGYINGTKVGFFSYSGWVILLFYTGLMTNPDKAPKVTAAGMIVPMVVYTLLYMTTIGVFSNIVTRNLVFPTIEMAKEVKIPGGIFERVETLFFTVWIMAIFSTVTLLFDASIMALNSIFKKVKKQTIIFILVPIVYLISMLPKSLIQLVKFGDVLDFLYPIAEILIPFILFFIAYLRRKKGHG</sequence>
<dbReference type="AlphaFoldDB" id="A0A4R2NGR7"/>
<evidence type="ECO:0000256" key="7">
    <source>
        <dbReference type="ARBA" id="ARBA00023136"/>
    </source>
</evidence>
<accession>A0A4R2NGR7</accession>
<dbReference type="Proteomes" id="UP000295416">
    <property type="component" value="Unassembled WGS sequence"/>
</dbReference>
<dbReference type="PANTHER" id="PTHR34975">
    <property type="entry name" value="SPORE GERMINATION PROTEIN A2"/>
    <property type="match status" value="1"/>
</dbReference>
<organism evidence="9 10">
    <name type="scientific">Scopulibacillus darangshiensis</name>
    <dbReference type="NCBI Taxonomy" id="442528"/>
    <lineage>
        <taxon>Bacteria</taxon>
        <taxon>Bacillati</taxon>
        <taxon>Bacillota</taxon>
        <taxon>Bacilli</taxon>
        <taxon>Bacillales</taxon>
        <taxon>Sporolactobacillaceae</taxon>
        <taxon>Scopulibacillus</taxon>
    </lineage>
</organism>
<evidence type="ECO:0000256" key="4">
    <source>
        <dbReference type="ARBA" id="ARBA00022544"/>
    </source>
</evidence>
<evidence type="ECO:0000313" key="10">
    <source>
        <dbReference type="Proteomes" id="UP000295416"/>
    </source>
</evidence>
<name>A0A4R2NGR7_9BACL</name>
<evidence type="ECO:0000256" key="2">
    <source>
        <dbReference type="ARBA" id="ARBA00007998"/>
    </source>
</evidence>
<comment type="caution">
    <text evidence="9">The sequence shown here is derived from an EMBL/GenBank/DDBJ whole genome shotgun (WGS) entry which is preliminary data.</text>
</comment>
<evidence type="ECO:0000256" key="5">
    <source>
        <dbReference type="ARBA" id="ARBA00022692"/>
    </source>
</evidence>
<dbReference type="RefSeq" id="WP_132748062.1">
    <property type="nucleotide sequence ID" value="NZ_SLXK01000053.1"/>
</dbReference>
<dbReference type="InterPro" id="IPR004761">
    <property type="entry name" value="Spore_GerAB"/>
</dbReference>
<keyword evidence="10" id="KW-1185">Reference proteome</keyword>
<comment type="subcellular location">
    <subcellularLocation>
        <location evidence="1">Membrane</location>
        <topology evidence="1">Multi-pass membrane protein</topology>
    </subcellularLocation>
</comment>
<feature type="transmembrane region" description="Helical" evidence="8">
    <location>
        <begin position="276"/>
        <end position="300"/>
    </location>
</feature>
<keyword evidence="6 8" id="KW-1133">Transmembrane helix</keyword>
<gene>
    <name evidence="9" type="ORF">EV207_15322</name>
</gene>
<keyword evidence="4" id="KW-0309">Germination</keyword>
<reference evidence="9 10" key="1">
    <citation type="submission" date="2019-03" db="EMBL/GenBank/DDBJ databases">
        <title>Genomic Encyclopedia of Type Strains, Phase IV (KMG-IV): sequencing the most valuable type-strain genomes for metagenomic binning, comparative biology and taxonomic classification.</title>
        <authorList>
            <person name="Goeker M."/>
        </authorList>
    </citation>
    <scope>NUCLEOTIDE SEQUENCE [LARGE SCALE GENOMIC DNA]</scope>
    <source>
        <strain evidence="9 10">DSM 19377</strain>
    </source>
</reference>
<feature type="transmembrane region" description="Helical" evidence="8">
    <location>
        <begin position="82"/>
        <end position="102"/>
    </location>
</feature>
<comment type="similarity">
    <text evidence="2">Belongs to the amino acid-polyamine-organocation (APC) superfamily. Spore germination protein (SGP) (TC 2.A.3.9) family.</text>
</comment>
<keyword evidence="3" id="KW-0813">Transport</keyword>
<dbReference type="GO" id="GO:0009847">
    <property type="term" value="P:spore germination"/>
    <property type="evidence" value="ECO:0007669"/>
    <property type="project" value="InterPro"/>
</dbReference>
<keyword evidence="7 8" id="KW-0472">Membrane</keyword>
<feature type="transmembrane region" description="Helical" evidence="8">
    <location>
        <begin position="312"/>
        <end position="330"/>
    </location>
</feature>
<keyword evidence="5 8" id="KW-0812">Transmembrane</keyword>
<dbReference type="GO" id="GO:0016020">
    <property type="term" value="C:membrane"/>
    <property type="evidence" value="ECO:0007669"/>
    <property type="project" value="UniProtKB-SubCell"/>
</dbReference>
<evidence type="ECO:0000256" key="8">
    <source>
        <dbReference type="SAM" id="Phobius"/>
    </source>
</evidence>
<protein>
    <submittedName>
        <fullName evidence="9">Spore germination protein</fullName>
    </submittedName>
</protein>
<evidence type="ECO:0000256" key="1">
    <source>
        <dbReference type="ARBA" id="ARBA00004141"/>
    </source>
</evidence>